<feature type="signal peptide" evidence="1">
    <location>
        <begin position="1"/>
        <end position="17"/>
    </location>
</feature>
<dbReference type="Proteomes" id="UP000749559">
    <property type="component" value="Unassembled WGS sequence"/>
</dbReference>
<keyword evidence="1" id="KW-0732">Signal</keyword>
<sequence>MMMKALDFLQFIGCVLALAFFSSSSGLDSAEIEENRSLDIELLDNEVQLVEKKELKNGLLTMEHIIQRERTDTTGDKSPLMNLMEEMVFEKRSKEKSCLQYDGWAIEYFYKIAGCKIEVDMDNKCTIVYDCPKGCIPESNDGKLYKIGEKWKKDKDVCECVWPRFLYFDVPGVPSGGVPLPPVKMCRLEGCETEDEKFLEPKRNYMNHQGHVCRCVKGPDPYLMDFPTLFHIQCYVDAGGTPDVPPPGGVLEDSIPAEITDNMEDNALNDFKPKKKRRGCMRNQPICTTGKKCCGCPRMFIDPSTGETSFPRDVVKKGLCRKVRCLNKKCRGLWTKKKKNGN</sequence>
<protein>
    <submittedName>
        <fullName evidence="2">Uncharacterized protein</fullName>
    </submittedName>
</protein>
<evidence type="ECO:0000313" key="3">
    <source>
        <dbReference type="Proteomes" id="UP000749559"/>
    </source>
</evidence>
<dbReference type="EMBL" id="CAIIXF020000010">
    <property type="protein sequence ID" value="CAH1797744.1"/>
    <property type="molecule type" value="Genomic_DNA"/>
</dbReference>
<name>A0A8S4PV91_OWEFU</name>
<keyword evidence="3" id="KW-1185">Reference proteome</keyword>
<evidence type="ECO:0000313" key="2">
    <source>
        <dbReference type="EMBL" id="CAH1797744.1"/>
    </source>
</evidence>
<accession>A0A8S4PV91</accession>
<comment type="caution">
    <text evidence="2">The sequence shown here is derived from an EMBL/GenBank/DDBJ whole genome shotgun (WGS) entry which is preliminary data.</text>
</comment>
<organism evidence="2 3">
    <name type="scientific">Owenia fusiformis</name>
    <name type="common">Polychaete worm</name>
    <dbReference type="NCBI Taxonomy" id="6347"/>
    <lineage>
        <taxon>Eukaryota</taxon>
        <taxon>Metazoa</taxon>
        <taxon>Spiralia</taxon>
        <taxon>Lophotrochozoa</taxon>
        <taxon>Annelida</taxon>
        <taxon>Polychaeta</taxon>
        <taxon>Sedentaria</taxon>
        <taxon>Canalipalpata</taxon>
        <taxon>Sabellida</taxon>
        <taxon>Oweniida</taxon>
        <taxon>Oweniidae</taxon>
        <taxon>Owenia</taxon>
    </lineage>
</organism>
<dbReference type="AlphaFoldDB" id="A0A8S4PV91"/>
<reference evidence="2" key="1">
    <citation type="submission" date="2022-03" db="EMBL/GenBank/DDBJ databases">
        <authorList>
            <person name="Martin C."/>
        </authorList>
    </citation>
    <scope>NUCLEOTIDE SEQUENCE</scope>
</reference>
<gene>
    <name evidence="2" type="ORF">OFUS_LOCUS21978</name>
</gene>
<evidence type="ECO:0000256" key="1">
    <source>
        <dbReference type="SAM" id="SignalP"/>
    </source>
</evidence>
<feature type="chain" id="PRO_5035864424" evidence="1">
    <location>
        <begin position="18"/>
        <end position="342"/>
    </location>
</feature>
<proteinExistence type="predicted"/>